<dbReference type="EMBL" id="JABWDY010013049">
    <property type="protein sequence ID" value="KAF5198629.1"/>
    <property type="molecule type" value="Genomic_DNA"/>
</dbReference>
<feature type="transmembrane region" description="Helical" evidence="3">
    <location>
        <begin position="7"/>
        <end position="27"/>
    </location>
</feature>
<dbReference type="PANTHER" id="PTHR33138">
    <property type="entry name" value="OS01G0690200 PROTEIN"/>
    <property type="match status" value="1"/>
</dbReference>
<evidence type="ECO:0000313" key="5">
    <source>
        <dbReference type="EMBL" id="KAF5198629.1"/>
    </source>
</evidence>
<protein>
    <submittedName>
        <fullName evidence="5">LEAF RUST 10 DISEASE-RESISTANCE LOCUS RECEPTOR-LIKE PROTEIN KINASE-like 2.1</fullName>
    </submittedName>
</protein>
<keyword evidence="3" id="KW-0472">Membrane</keyword>
<keyword evidence="2" id="KW-0732">Signal</keyword>
<sequence length="131" mass="15281">MSSYFSPYLFLSFLFIIIINFFVNLPISFCADDPNFLACSQAFDCGNIRKISYPFWKSGRVEYCGHPDFELKCQDDDSAEIQFESVTYRVLRIDKSNRKLQLATTVSWNDNCPSTFDNISFPSNDWSYLDR</sequence>
<evidence type="ECO:0000256" key="2">
    <source>
        <dbReference type="ARBA" id="ARBA00022729"/>
    </source>
</evidence>
<accession>A0A7J6WMN8</accession>
<keyword evidence="5" id="KW-0418">Kinase</keyword>
<proteinExistence type="predicted"/>
<evidence type="ECO:0000259" key="4">
    <source>
        <dbReference type="Pfam" id="PF13947"/>
    </source>
</evidence>
<reference evidence="5 6" key="1">
    <citation type="submission" date="2020-06" db="EMBL/GenBank/DDBJ databases">
        <title>Transcriptomic and genomic resources for Thalictrum thalictroides and T. hernandezii: Facilitating candidate gene discovery in an emerging model plant lineage.</title>
        <authorList>
            <person name="Arias T."/>
            <person name="Riano-Pachon D.M."/>
            <person name="Di Stilio V.S."/>
        </authorList>
    </citation>
    <scope>NUCLEOTIDE SEQUENCE [LARGE SCALE GENOMIC DNA]</scope>
    <source>
        <strain evidence="6">cv. WT478/WT964</strain>
        <tissue evidence="5">Leaves</tissue>
    </source>
</reference>
<comment type="caution">
    <text evidence="5">The sequence shown here is derived from an EMBL/GenBank/DDBJ whole genome shotgun (WGS) entry which is preliminary data.</text>
</comment>
<dbReference type="GO" id="GO:0016301">
    <property type="term" value="F:kinase activity"/>
    <property type="evidence" value="ECO:0007669"/>
    <property type="project" value="UniProtKB-KW"/>
</dbReference>
<name>A0A7J6WMN8_THATH</name>
<dbReference type="PANTHER" id="PTHR33138:SF72">
    <property type="entry name" value="WALL-ASSOCIATED RECEPTOR KINASE CARBOXY-TERMINAL PROTEIN"/>
    <property type="match status" value="1"/>
</dbReference>
<dbReference type="GO" id="GO:0016020">
    <property type="term" value="C:membrane"/>
    <property type="evidence" value="ECO:0007669"/>
    <property type="project" value="UniProtKB-SubCell"/>
</dbReference>
<keyword evidence="3" id="KW-1133">Transmembrane helix</keyword>
<dbReference type="Proteomes" id="UP000554482">
    <property type="component" value="Unassembled WGS sequence"/>
</dbReference>
<keyword evidence="3" id="KW-0812">Transmembrane</keyword>
<dbReference type="AlphaFoldDB" id="A0A7J6WMN8"/>
<dbReference type="GO" id="GO:0030247">
    <property type="term" value="F:polysaccharide binding"/>
    <property type="evidence" value="ECO:0007669"/>
    <property type="project" value="InterPro"/>
</dbReference>
<dbReference type="Pfam" id="PF13947">
    <property type="entry name" value="GUB_WAK_bind"/>
    <property type="match status" value="1"/>
</dbReference>
<keyword evidence="5" id="KW-0808">Transferase</keyword>
<organism evidence="5 6">
    <name type="scientific">Thalictrum thalictroides</name>
    <name type="common">Rue-anemone</name>
    <name type="synonym">Anemone thalictroides</name>
    <dbReference type="NCBI Taxonomy" id="46969"/>
    <lineage>
        <taxon>Eukaryota</taxon>
        <taxon>Viridiplantae</taxon>
        <taxon>Streptophyta</taxon>
        <taxon>Embryophyta</taxon>
        <taxon>Tracheophyta</taxon>
        <taxon>Spermatophyta</taxon>
        <taxon>Magnoliopsida</taxon>
        <taxon>Ranunculales</taxon>
        <taxon>Ranunculaceae</taxon>
        <taxon>Thalictroideae</taxon>
        <taxon>Thalictrum</taxon>
    </lineage>
</organism>
<keyword evidence="6" id="KW-1185">Reference proteome</keyword>
<gene>
    <name evidence="5" type="ORF">FRX31_011784</name>
</gene>
<keyword evidence="5" id="KW-0675">Receptor</keyword>
<evidence type="ECO:0000313" key="6">
    <source>
        <dbReference type="Proteomes" id="UP000554482"/>
    </source>
</evidence>
<feature type="domain" description="Wall-associated receptor kinase galacturonan-binding" evidence="4">
    <location>
        <begin position="39"/>
        <end position="103"/>
    </location>
</feature>
<comment type="subcellular location">
    <subcellularLocation>
        <location evidence="1">Membrane</location>
        <topology evidence="1">Single-pass membrane protein</topology>
    </subcellularLocation>
</comment>
<dbReference type="InterPro" id="IPR025287">
    <property type="entry name" value="WAK_GUB"/>
</dbReference>
<evidence type="ECO:0000256" key="1">
    <source>
        <dbReference type="ARBA" id="ARBA00004167"/>
    </source>
</evidence>
<evidence type="ECO:0000256" key="3">
    <source>
        <dbReference type="SAM" id="Phobius"/>
    </source>
</evidence>
<dbReference type="OrthoDB" id="4062651at2759"/>
<feature type="non-terminal residue" evidence="5">
    <location>
        <position position="131"/>
    </location>
</feature>